<gene>
    <name evidence="6" type="ORF">INT47_005456</name>
</gene>
<dbReference type="InterPro" id="IPR032460">
    <property type="entry name" value="Symplekin/Pta1_N"/>
</dbReference>
<reference evidence="6" key="1">
    <citation type="submission" date="2020-12" db="EMBL/GenBank/DDBJ databases">
        <title>Metabolic potential, ecology and presence of endohyphal bacteria is reflected in genomic diversity of Mucoromycotina.</title>
        <authorList>
            <person name="Muszewska A."/>
            <person name="Okrasinska A."/>
            <person name="Steczkiewicz K."/>
            <person name="Drgas O."/>
            <person name="Orlowska M."/>
            <person name="Perlinska-Lenart U."/>
            <person name="Aleksandrzak-Piekarczyk T."/>
            <person name="Szatraj K."/>
            <person name="Zielenkiewicz U."/>
            <person name="Pilsyk S."/>
            <person name="Malc E."/>
            <person name="Mieczkowski P."/>
            <person name="Kruszewska J.S."/>
            <person name="Biernat P."/>
            <person name="Pawlowska J."/>
        </authorList>
    </citation>
    <scope>NUCLEOTIDE SEQUENCE</scope>
    <source>
        <strain evidence="6">WA0000017839</strain>
    </source>
</reference>
<proteinExistence type="predicted"/>
<dbReference type="InterPro" id="IPR016024">
    <property type="entry name" value="ARM-type_fold"/>
</dbReference>
<comment type="subcellular location">
    <subcellularLocation>
        <location evidence="1">Nucleus</location>
    </subcellularLocation>
</comment>
<organism evidence="6 7">
    <name type="scientific">Mucor saturninus</name>
    <dbReference type="NCBI Taxonomy" id="64648"/>
    <lineage>
        <taxon>Eukaryota</taxon>
        <taxon>Fungi</taxon>
        <taxon>Fungi incertae sedis</taxon>
        <taxon>Mucoromycota</taxon>
        <taxon>Mucoromycotina</taxon>
        <taxon>Mucoromycetes</taxon>
        <taxon>Mucorales</taxon>
        <taxon>Mucorineae</taxon>
        <taxon>Mucoraceae</taxon>
        <taxon>Mucor</taxon>
    </lineage>
</organism>
<name>A0A8H7RDW2_9FUNG</name>
<evidence type="ECO:0000256" key="1">
    <source>
        <dbReference type="ARBA" id="ARBA00004123"/>
    </source>
</evidence>
<dbReference type="AlphaFoldDB" id="A0A8H7RDW2"/>
<dbReference type="EMBL" id="JAEPRD010000016">
    <property type="protein sequence ID" value="KAG2209164.1"/>
    <property type="molecule type" value="Genomic_DNA"/>
</dbReference>
<comment type="caution">
    <text evidence="6">The sequence shown here is derived from an EMBL/GenBank/DDBJ whole genome shotgun (WGS) entry which is preliminary data.</text>
</comment>
<dbReference type="SUPFAM" id="SSF48371">
    <property type="entry name" value="ARM repeat"/>
    <property type="match status" value="1"/>
</dbReference>
<protein>
    <recommendedName>
        <fullName evidence="5">Symplekin/Pta1 N-terminal domain-containing protein</fullName>
    </recommendedName>
</protein>
<evidence type="ECO:0000313" key="6">
    <source>
        <dbReference type="EMBL" id="KAG2209164.1"/>
    </source>
</evidence>
<keyword evidence="3" id="KW-0539">Nucleus</keyword>
<feature type="compositionally biased region" description="Basic and acidic residues" evidence="4">
    <location>
        <begin position="260"/>
        <end position="270"/>
    </location>
</feature>
<evidence type="ECO:0000259" key="5">
    <source>
        <dbReference type="Pfam" id="PF11935"/>
    </source>
</evidence>
<evidence type="ECO:0000256" key="2">
    <source>
        <dbReference type="ARBA" id="ARBA00022664"/>
    </source>
</evidence>
<dbReference type="InterPro" id="IPR011989">
    <property type="entry name" value="ARM-like"/>
</dbReference>
<dbReference type="PANTHER" id="PTHR15245">
    <property type="entry name" value="SYMPLEKIN-RELATED"/>
    <property type="match status" value="1"/>
</dbReference>
<sequence length="843" mass="95711">MDHDQQVLQLRDFDQQVLSQPENAQSFATRSFLETLVDLLQYGLEKQDDGTDAYKEELKIIKNATKAFSTVLPTVYKTVCQNEAETRLWSLCLSLMTLVDTSLIHHSNAGVQINAVKCLQVLVLLLSKSTLKDISLNLPRPDHRLLNVEELEKKGQDMFSLILSMLKSDIESVITATVSCLMIIGKKRPQFVKQIMAAFAGWRKTRSKDDSPVMLRNVDKALKLAFVSLIRTDAISSFRSELIAAFGSIGGNVAMFQSRHSREQRAEEARRAKRSSGHLDTDRQQEKRAKTEYMPIIPSATSNNILANYDITQIPLSAIVNLCMTVLQTVPLEVMSERVSLLPAQGVTLAVTRTGFVRSTTPPFPPPPEQPQYNTNPLFKKEGEEKKEKVEKEEETDIEMAEIKAELNVDSDEEMENNFKSLAPVPLLPNIKQEQKPKVPVLASVEERASQALKMQPYELAEQRDLSESEKKQLLKMAIKRILYAEKSFQSTTHDATPTTAKSRWLLLVAKLVTRGVGMQPASVGEGEEDEDKKVIPMDLDETNEIKELLLDFVVEDLLSRHDLALEWLHEEYLSDQRQSRLNANFTASYYLWFHKLLKKTIPTLDAKDKILTKLLLEAPELNEETIELVKENLQSVPERFVSCVSTLRNIVINRPTVRWMALQVLLDLCINENDQIRQTSIMAVKKWNENQTHINTRVESYSVEALQVLATEGSWDEKDVVRHAQLYFVLCTRRPSLLKELFSVYIKASESVQKYIRLHMIKMIKAIGMKSSDLNKLIREFPPGGETLVIRILVILCDSKPPTREIVSAVQEISVLANERSIDLKNLSPILTGHSLNQKQQQ</sequence>
<feature type="region of interest" description="Disordered" evidence="4">
    <location>
        <begin position="260"/>
        <end position="291"/>
    </location>
</feature>
<dbReference type="InterPro" id="IPR021850">
    <property type="entry name" value="Symplekin/Pta1"/>
</dbReference>
<feature type="region of interest" description="Disordered" evidence="4">
    <location>
        <begin position="359"/>
        <end position="392"/>
    </location>
</feature>
<dbReference type="Proteomes" id="UP000603453">
    <property type="component" value="Unassembled WGS sequence"/>
</dbReference>
<dbReference type="Gene3D" id="1.25.10.10">
    <property type="entry name" value="Leucine-rich Repeat Variant"/>
    <property type="match status" value="1"/>
</dbReference>
<dbReference type="PANTHER" id="PTHR15245:SF20">
    <property type="entry name" value="SYMPLEKIN"/>
    <property type="match status" value="1"/>
</dbReference>
<evidence type="ECO:0000256" key="4">
    <source>
        <dbReference type="SAM" id="MobiDB-lite"/>
    </source>
</evidence>
<evidence type="ECO:0000313" key="7">
    <source>
        <dbReference type="Proteomes" id="UP000603453"/>
    </source>
</evidence>
<evidence type="ECO:0000256" key="3">
    <source>
        <dbReference type="ARBA" id="ARBA00023242"/>
    </source>
</evidence>
<keyword evidence="7" id="KW-1185">Reference proteome</keyword>
<keyword evidence="2" id="KW-0507">mRNA processing</keyword>
<dbReference type="GO" id="GO:0006397">
    <property type="term" value="P:mRNA processing"/>
    <property type="evidence" value="ECO:0007669"/>
    <property type="project" value="UniProtKB-KW"/>
</dbReference>
<feature type="compositionally biased region" description="Basic and acidic residues" evidence="4">
    <location>
        <begin position="379"/>
        <end position="392"/>
    </location>
</feature>
<dbReference type="GO" id="GO:0005847">
    <property type="term" value="C:mRNA cleavage and polyadenylation specificity factor complex"/>
    <property type="evidence" value="ECO:0007669"/>
    <property type="project" value="TreeGrafter"/>
</dbReference>
<accession>A0A8H7RDW2</accession>
<dbReference type="OrthoDB" id="331600at2759"/>
<feature type="domain" description="Symplekin/Pta1 N-terminal" evidence="5">
    <location>
        <begin position="59"/>
        <end position="260"/>
    </location>
</feature>
<feature type="compositionally biased region" description="Basic and acidic residues" evidence="4">
    <location>
        <begin position="277"/>
        <end position="291"/>
    </location>
</feature>
<dbReference type="Pfam" id="PF11935">
    <property type="entry name" value="SYMPK_PTA1_N"/>
    <property type="match status" value="1"/>
</dbReference>